<accession>A0A540L0R7</accession>
<dbReference type="EMBL" id="VIEB01000823">
    <property type="protein sequence ID" value="TQD80081.1"/>
    <property type="molecule type" value="Genomic_DNA"/>
</dbReference>
<evidence type="ECO:0000313" key="1">
    <source>
        <dbReference type="EMBL" id="TQD80081.1"/>
    </source>
</evidence>
<reference evidence="1 2" key="1">
    <citation type="journal article" date="2019" name="G3 (Bethesda)">
        <title>Sequencing of a Wild Apple (Malus baccata) Genome Unravels the Differences Between Cultivated and Wild Apple Species Regarding Disease Resistance and Cold Tolerance.</title>
        <authorList>
            <person name="Chen X."/>
        </authorList>
    </citation>
    <scope>NUCLEOTIDE SEQUENCE [LARGE SCALE GENOMIC DNA]</scope>
    <source>
        <strain evidence="2">cv. Shandingzi</strain>
        <tissue evidence="1">Leaves</tissue>
    </source>
</reference>
<organism evidence="1 2">
    <name type="scientific">Malus baccata</name>
    <name type="common">Siberian crab apple</name>
    <name type="synonym">Pyrus baccata</name>
    <dbReference type="NCBI Taxonomy" id="106549"/>
    <lineage>
        <taxon>Eukaryota</taxon>
        <taxon>Viridiplantae</taxon>
        <taxon>Streptophyta</taxon>
        <taxon>Embryophyta</taxon>
        <taxon>Tracheophyta</taxon>
        <taxon>Spermatophyta</taxon>
        <taxon>Magnoliopsida</taxon>
        <taxon>eudicotyledons</taxon>
        <taxon>Gunneridae</taxon>
        <taxon>Pentapetalae</taxon>
        <taxon>rosids</taxon>
        <taxon>fabids</taxon>
        <taxon>Rosales</taxon>
        <taxon>Rosaceae</taxon>
        <taxon>Amygdaloideae</taxon>
        <taxon>Maleae</taxon>
        <taxon>Malus</taxon>
    </lineage>
</organism>
<evidence type="ECO:0000313" key="2">
    <source>
        <dbReference type="Proteomes" id="UP000315295"/>
    </source>
</evidence>
<comment type="caution">
    <text evidence="1">The sequence shown here is derived from an EMBL/GenBank/DDBJ whole genome shotgun (WGS) entry which is preliminary data.</text>
</comment>
<sequence length="61" mass="7246">MIVLKNEQVKVLVRRRMSASEMQTAEDYRRRAERGKYIPELDNLNLNLMYIELGMHLGSKH</sequence>
<dbReference type="AlphaFoldDB" id="A0A540L0R7"/>
<proteinExistence type="predicted"/>
<gene>
    <name evidence="1" type="ORF">C1H46_034366</name>
</gene>
<dbReference type="Proteomes" id="UP000315295">
    <property type="component" value="Unassembled WGS sequence"/>
</dbReference>
<protein>
    <submittedName>
        <fullName evidence="1">Uncharacterized protein</fullName>
    </submittedName>
</protein>
<name>A0A540L0R7_MALBA</name>
<keyword evidence="2" id="KW-1185">Reference proteome</keyword>